<gene>
    <name evidence="1" type="ORF">FCM35_KLT07099</name>
</gene>
<dbReference type="InterPro" id="IPR036322">
    <property type="entry name" value="WD40_repeat_dom_sf"/>
</dbReference>
<proteinExistence type="predicted"/>
<dbReference type="OrthoDB" id="2288928at2759"/>
<dbReference type="EMBL" id="SWLB01000016">
    <property type="protein sequence ID" value="KAF3328493.1"/>
    <property type="molecule type" value="Genomic_DNA"/>
</dbReference>
<organism evidence="1 2">
    <name type="scientific">Carex littledalei</name>
    <dbReference type="NCBI Taxonomy" id="544730"/>
    <lineage>
        <taxon>Eukaryota</taxon>
        <taxon>Viridiplantae</taxon>
        <taxon>Streptophyta</taxon>
        <taxon>Embryophyta</taxon>
        <taxon>Tracheophyta</taxon>
        <taxon>Spermatophyta</taxon>
        <taxon>Magnoliopsida</taxon>
        <taxon>Liliopsida</taxon>
        <taxon>Poales</taxon>
        <taxon>Cyperaceae</taxon>
        <taxon>Cyperoideae</taxon>
        <taxon>Cariceae</taxon>
        <taxon>Carex</taxon>
        <taxon>Carex subgen. Euthyceras</taxon>
    </lineage>
</organism>
<dbReference type="Gene3D" id="2.130.10.10">
    <property type="entry name" value="YVTN repeat-like/Quinoprotein amine dehydrogenase"/>
    <property type="match status" value="1"/>
</dbReference>
<dbReference type="SUPFAM" id="SSF50978">
    <property type="entry name" value="WD40 repeat-like"/>
    <property type="match status" value="1"/>
</dbReference>
<sequence>MEVSLGAIPFDLDFHPSSPIVASGLINGDLHLYRYSVGSRPERVFEINAHGEESCRAVRFADSGKKTTVASGDDEGCIKVWIPDSMLVATPLMPMKIMSLT</sequence>
<evidence type="ECO:0000313" key="1">
    <source>
        <dbReference type="EMBL" id="KAF3328493.1"/>
    </source>
</evidence>
<comment type="caution">
    <text evidence="1">The sequence shown here is derived from an EMBL/GenBank/DDBJ whole genome shotgun (WGS) entry which is preliminary data.</text>
</comment>
<dbReference type="Pfam" id="PF00400">
    <property type="entry name" value="WD40"/>
    <property type="match status" value="1"/>
</dbReference>
<dbReference type="InterPro" id="IPR015943">
    <property type="entry name" value="WD40/YVTN_repeat-like_dom_sf"/>
</dbReference>
<protein>
    <submittedName>
        <fullName evidence="1">WD repeat-containing protein 55</fullName>
    </submittedName>
</protein>
<dbReference type="AlphaFoldDB" id="A0A833R1G5"/>
<keyword evidence="2" id="KW-1185">Reference proteome</keyword>
<reference evidence="1" key="1">
    <citation type="submission" date="2020-01" db="EMBL/GenBank/DDBJ databases">
        <title>Genome sequence of Kobresia littledalei, the first chromosome-level genome in the family Cyperaceae.</title>
        <authorList>
            <person name="Qu G."/>
        </authorList>
    </citation>
    <scope>NUCLEOTIDE SEQUENCE</scope>
    <source>
        <strain evidence="1">C.B.Clarke</strain>
        <tissue evidence="1">Leaf</tissue>
    </source>
</reference>
<name>A0A833R1G5_9POAL</name>
<dbReference type="Proteomes" id="UP000623129">
    <property type="component" value="Unassembled WGS sequence"/>
</dbReference>
<evidence type="ECO:0000313" key="2">
    <source>
        <dbReference type="Proteomes" id="UP000623129"/>
    </source>
</evidence>
<accession>A0A833R1G5</accession>
<dbReference type="InterPro" id="IPR001680">
    <property type="entry name" value="WD40_rpt"/>
</dbReference>